<dbReference type="Gene3D" id="3.30.465.10">
    <property type="match status" value="1"/>
</dbReference>
<dbReference type="Pfam" id="PF03471">
    <property type="entry name" value="CorC_HlyC"/>
    <property type="match status" value="1"/>
</dbReference>
<dbReference type="InterPro" id="IPR044751">
    <property type="entry name" value="Ion_transp-like_CBS"/>
</dbReference>
<feature type="region of interest" description="Disordered" evidence="11">
    <location>
        <begin position="422"/>
        <end position="482"/>
    </location>
</feature>
<dbReference type="GO" id="GO:0005886">
    <property type="term" value="C:plasma membrane"/>
    <property type="evidence" value="ECO:0007669"/>
    <property type="project" value="UniProtKB-SubCell"/>
</dbReference>
<feature type="transmembrane region" description="Helical" evidence="12">
    <location>
        <begin position="91"/>
        <end position="109"/>
    </location>
</feature>
<dbReference type="InterPro" id="IPR046342">
    <property type="entry name" value="CBS_dom_sf"/>
</dbReference>
<evidence type="ECO:0008006" key="17">
    <source>
        <dbReference type="Google" id="ProtNLM"/>
    </source>
</evidence>
<dbReference type="AlphaFoldDB" id="A0A0W8I195"/>
<feature type="domain" description="CBS" evidence="13">
    <location>
        <begin position="271"/>
        <end position="328"/>
    </location>
</feature>
<comment type="caution">
    <text evidence="15">The sequence shown here is derived from an EMBL/GenBank/DDBJ whole genome shotgun (WGS) entry which is preliminary data.</text>
</comment>
<dbReference type="SUPFAM" id="SSF54631">
    <property type="entry name" value="CBS-domain pair"/>
    <property type="match status" value="1"/>
</dbReference>
<gene>
    <name evidence="15" type="ORF">AVL62_09215</name>
</gene>
<evidence type="ECO:0000256" key="12">
    <source>
        <dbReference type="SAM" id="Phobius"/>
    </source>
</evidence>
<evidence type="ECO:0000259" key="14">
    <source>
        <dbReference type="PROSITE" id="PS51846"/>
    </source>
</evidence>
<dbReference type="PANTHER" id="PTHR22777">
    <property type="entry name" value="HEMOLYSIN-RELATED"/>
    <property type="match status" value="1"/>
</dbReference>
<dbReference type="RefSeq" id="WP_058892404.1">
    <property type="nucleotide sequence ID" value="NZ_LQBL01000032.1"/>
</dbReference>
<dbReference type="PANTHER" id="PTHR22777:SF32">
    <property type="entry name" value="UPF0053 INNER MEMBRANE PROTEIN YFJD"/>
    <property type="match status" value="1"/>
</dbReference>
<reference evidence="15 16" key="1">
    <citation type="submission" date="2015-12" db="EMBL/GenBank/DDBJ databases">
        <title>Serinicoccus chungangenesis strain CD08_5 genome sequencing and assembly.</title>
        <authorList>
            <person name="Chander A.M."/>
            <person name="Kaur G."/>
            <person name="Nair G.R."/>
            <person name="Dhawan D.K."/>
            <person name="Kochhar R.K."/>
            <person name="Mayilraj S."/>
            <person name="Bhadada S.K."/>
        </authorList>
    </citation>
    <scope>NUCLEOTIDE SEQUENCE [LARGE SCALE GENOMIC DNA]</scope>
    <source>
        <strain evidence="15 16">CD08_5</strain>
    </source>
</reference>
<dbReference type="InterPro" id="IPR000644">
    <property type="entry name" value="CBS_dom"/>
</dbReference>
<dbReference type="STRING" id="767452.AVL62_09215"/>
<dbReference type="EMBL" id="LQBL01000032">
    <property type="protein sequence ID" value="KUG51507.1"/>
    <property type="molecule type" value="Genomic_DNA"/>
</dbReference>
<evidence type="ECO:0000256" key="4">
    <source>
        <dbReference type="ARBA" id="ARBA00022692"/>
    </source>
</evidence>
<keyword evidence="16" id="KW-1185">Reference proteome</keyword>
<feature type="domain" description="CNNM transmembrane" evidence="14">
    <location>
        <begin position="1"/>
        <end position="184"/>
    </location>
</feature>
<comment type="similarity">
    <text evidence="2">Belongs to the UPF0053 family.</text>
</comment>
<keyword evidence="3" id="KW-1003">Cell membrane</keyword>
<feature type="compositionally biased region" description="Basic and acidic residues" evidence="11">
    <location>
        <begin position="430"/>
        <end position="450"/>
    </location>
</feature>
<feature type="transmembrane region" description="Helical" evidence="12">
    <location>
        <begin position="121"/>
        <end position="144"/>
    </location>
</feature>
<evidence type="ECO:0000256" key="3">
    <source>
        <dbReference type="ARBA" id="ARBA00022475"/>
    </source>
</evidence>
<evidence type="ECO:0000313" key="16">
    <source>
        <dbReference type="Proteomes" id="UP000054837"/>
    </source>
</evidence>
<dbReference type="OrthoDB" id="110231at2"/>
<dbReference type="GO" id="GO:0050660">
    <property type="term" value="F:flavin adenine dinucleotide binding"/>
    <property type="evidence" value="ECO:0007669"/>
    <property type="project" value="InterPro"/>
</dbReference>
<dbReference type="Pfam" id="PF00571">
    <property type="entry name" value="CBS"/>
    <property type="match status" value="2"/>
</dbReference>
<evidence type="ECO:0000256" key="7">
    <source>
        <dbReference type="ARBA" id="ARBA00023122"/>
    </source>
</evidence>
<dbReference type="PROSITE" id="PS51371">
    <property type="entry name" value="CBS"/>
    <property type="match status" value="2"/>
</dbReference>
<feature type="transmembrane region" description="Helical" evidence="12">
    <location>
        <begin position="57"/>
        <end position="79"/>
    </location>
</feature>
<keyword evidence="8 10" id="KW-0472">Membrane</keyword>
<keyword evidence="5" id="KW-0677">Repeat</keyword>
<keyword evidence="7 9" id="KW-0129">CBS domain</keyword>
<evidence type="ECO:0000256" key="8">
    <source>
        <dbReference type="ARBA" id="ARBA00023136"/>
    </source>
</evidence>
<dbReference type="InterPro" id="IPR002550">
    <property type="entry name" value="CNNM"/>
</dbReference>
<dbReference type="SMART" id="SM01091">
    <property type="entry name" value="CorC_HlyC"/>
    <property type="match status" value="1"/>
</dbReference>
<dbReference type="Gene3D" id="3.10.580.10">
    <property type="entry name" value="CBS-domain"/>
    <property type="match status" value="1"/>
</dbReference>
<proteinExistence type="inferred from homology"/>
<dbReference type="Proteomes" id="UP000054837">
    <property type="component" value="Unassembled WGS sequence"/>
</dbReference>
<evidence type="ECO:0000313" key="15">
    <source>
        <dbReference type="EMBL" id="KUG51507.1"/>
    </source>
</evidence>
<dbReference type="InterPro" id="IPR016169">
    <property type="entry name" value="FAD-bd_PCMH_sub2"/>
</dbReference>
<organism evidence="15 16">
    <name type="scientific">Serinicoccus chungangensis</name>
    <dbReference type="NCBI Taxonomy" id="767452"/>
    <lineage>
        <taxon>Bacteria</taxon>
        <taxon>Bacillati</taxon>
        <taxon>Actinomycetota</taxon>
        <taxon>Actinomycetes</taxon>
        <taxon>Micrococcales</taxon>
        <taxon>Ornithinimicrobiaceae</taxon>
        <taxon>Serinicoccus</taxon>
    </lineage>
</organism>
<name>A0A0W8I195_9MICO</name>
<dbReference type="Pfam" id="PF01595">
    <property type="entry name" value="CNNM"/>
    <property type="match status" value="1"/>
</dbReference>
<evidence type="ECO:0000256" key="5">
    <source>
        <dbReference type="ARBA" id="ARBA00022737"/>
    </source>
</evidence>
<accession>A0A0W8I195</accession>
<dbReference type="FunFam" id="3.10.580.10:FF:000002">
    <property type="entry name" value="Magnesium/cobalt efflux protein CorC"/>
    <property type="match status" value="1"/>
</dbReference>
<evidence type="ECO:0000256" key="1">
    <source>
        <dbReference type="ARBA" id="ARBA00004651"/>
    </source>
</evidence>
<evidence type="ECO:0000256" key="2">
    <source>
        <dbReference type="ARBA" id="ARBA00006337"/>
    </source>
</evidence>
<sequence>MTTLVLVAVLTTTIAFLLTAGETALQRVSLRRAEQLVEEGRTGARALERIAGDAAPYLAVAAFVRVAAEAATAVLVTVAVDIRTDSHLQTALIAVGIMVVVTFVVVGVSPRTLGRQHTEPVALVAAPVVRLLRLFLGPVAKLLVLFGNAVTPGRGYADGPFATETELRELVDLAGESSVIEDDEREMIHSIFELGDTVAREVMVPRPDLVTIKAEKVLRQAMSLLLRSGFSRVPVVGEDTDDVLGMLYFKDVARAVNSRPETAGVVPVTDVMRPVQRIPEMKRVDDLLKEMQRGRQHVAVVIDEYGGTAGLVTIEDIVEEIVGEITDEYDRDSVDVEEVVLDDGTVRTRVPANLPVDDLAQMFDVEIETEDVDSVGGLLSTAIGMVPIQGAVGEVAGLELTAERMAGRRRRVATVLVRRVPEPEPEAPLEDPRAGGRREAAASDDLRAEPQDGQAADRAADTLVAGGERSTHHEDEVSTSAR</sequence>
<evidence type="ECO:0000259" key="13">
    <source>
        <dbReference type="PROSITE" id="PS51371"/>
    </source>
</evidence>
<keyword evidence="4 10" id="KW-0812">Transmembrane</keyword>
<dbReference type="InterPro" id="IPR036318">
    <property type="entry name" value="FAD-bd_PCMH-like_sf"/>
</dbReference>
<dbReference type="SUPFAM" id="SSF56176">
    <property type="entry name" value="FAD-binding/transporter-associated domain-like"/>
    <property type="match status" value="1"/>
</dbReference>
<evidence type="ECO:0000256" key="6">
    <source>
        <dbReference type="ARBA" id="ARBA00022989"/>
    </source>
</evidence>
<dbReference type="SMART" id="SM00116">
    <property type="entry name" value="CBS"/>
    <property type="match status" value="2"/>
</dbReference>
<dbReference type="CDD" id="cd04590">
    <property type="entry name" value="CBS_pair_CorC_HlyC_assoc"/>
    <property type="match status" value="1"/>
</dbReference>
<evidence type="ECO:0000256" key="9">
    <source>
        <dbReference type="PROSITE-ProRule" id="PRU00703"/>
    </source>
</evidence>
<protein>
    <recommendedName>
        <fullName evidence="17">Hemolysin</fullName>
    </recommendedName>
</protein>
<keyword evidence="6 10" id="KW-1133">Transmembrane helix</keyword>
<comment type="subcellular location">
    <subcellularLocation>
        <location evidence="1">Cell membrane</location>
        <topology evidence="1">Multi-pass membrane protein</topology>
    </subcellularLocation>
</comment>
<dbReference type="PROSITE" id="PS51846">
    <property type="entry name" value="CNNM"/>
    <property type="match status" value="1"/>
</dbReference>
<evidence type="ECO:0000256" key="10">
    <source>
        <dbReference type="PROSITE-ProRule" id="PRU01193"/>
    </source>
</evidence>
<dbReference type="InterPro" id="IPR005170">
    <property type="entry name" value="Transptr-assoc_dom"/>
</dbReference>
<feature type="domain" description="CBS" evidence="13">
    <location>
        <begin position="203"/>
        <end position="263"/>
    </location>
</feature>
<evidence type="ECO:0000256" key="11">
    <source>
        <dbReference type="SAM" id="MobiDB-lite"/>
    </source>
</evidence>